<dbReference type="PANTHER" id="PTHR33326:SF55">
    <property type="match status" value="1"/>
</dbReference>
<evidence type="ECO:0000259" key="2">
    <source>
        <dbReference type="Pfam" id="PF12274"/>
    </source>
</evidence>
<reference evidence="3" key="1">
    <citation type="submission" date="2018-04" db="EMBL/GenBank/DDBJ databases">
        <title>WGS assembly of Panicum hallii.</title>
        <authorList>
            <person name="Lovell J."/>
            <person name="Jenkins J."/>
            <person name="Lowry D."/>
            <person name="Mamidi S."/>
            <person name="Sreedasyam A."/>
            <person name="Weng X."/>
            <person name="Barry K."/>
            <person name="Bonette J."/>
            <person name="Campitelli B."/>
            <person name="Daum C."/>
            <person name="Gordon S."/>
            <person name="Gould B."/>
            <person name="Lipzen A."/>
            <person name="Macqueen A."/>
            <person name="Palacio-Mejia J."/>
            <person name="Plott C."/>
            <person name="Shakirov E."/>
            <person name="Shu S."/>
            <person name="Yoshinaga Y."/>
            <person name="Zane M."/>
            <person name="Rokhsar D."/>
            <person name="Grimwood J."/>
            <person name="Schmutz J."/>
            <person name="Juenger T."/>
        </authorList>
    </citation>
    <scope>NUCLEOTIDE SEQUENCE [LARGE SCALE GENOMIC DNA]</scope>
    <source>
        <strain evidence="3">FIL2</strain>
    </source>
</reference>
<accession>A0A2S3HDY7</accession>
<protein>
    <recommendedName>
        <fullName evidence="2">DUF3615 domain-containing protein</fullName>
    </recommendedName>
</protein>
<dbReference type="Gramene" id="PAN20993">
    <property type="protein sequence ID" value="PAN20993"/>
    <property type="gene ID" value="PAHAL_3G428700"/>
</dbReference>
<dbReference type="AlphaFoldDB" id="A0A2S3HDY7"/>
<feature type="region of interest" description="Disordered" evidence="1">
    <location>
        <begin position="138"/>
        <end position="178"/>
    </location>
</feature>
<evidence type="ECO:0000256" key="1">
    <source>
        <dbReference type="SAM" id="MobiDB-lite"/>
    </source>
</evidence>
<dbReference type="EMBL" id="CM008048">
    <property type="protein sequence ID" value="PAN20993.1"/>
    <property type="molecule type" value="Genomic_DNA"/>
</dbReference>
<gene>
    <name evidence="3" type="ORF">PAHAL_3G428700</name>
</gene>
<name>A0A2S3HDY7_9POAL</name>
<sequence length="332" mass="36195">MSVDDCIVPIPTPLCEGAPLLKAAARCGSLPSLFELDPYATAAAELGAASAWCGDAGKGGCTVGELPGTRSVPNRYHLAISSRDDPGGHRLRPLIPSRDDSGLNNLRPPALPKENHHNQGSAEALSALSLQELKDAVTRKPEQRYPSEVAASRTAPRGRYARSNAGWASKGRSTPEGYNREEHTWRFEYPYLPGTSPSSMNERASLHDVQTALHKYNRANNTMFELDEITVKYLFFEFGRACYHYNFTAKPDNHPSAGGSINRFFADINCPLEIKDDVLLCCIIGEKDAGQCHACEGYRPTMVHPSSRAYGGGYTTAIDYPDEDSSSSDSDH</sequence>
<organism evidence="3">
    <name type="scientific">Panicum hallii</name>
    <dbReference type="NCBI Taxonomy" id="206008"/>
    <lineage>
        <taxon>Eukaryota</taxon>
        <taxon>Viridiplantae</taxon>
        <taxon>Streptophyta</taxon>
        <taxon>Embryophyta</taxon>
        <taxon>Tracheophyta</taxon>
        <taxon>Spermatophyta</taxon>
        <taxon>Magnoliopsida</taxon>
        <taxon>Liliopsida</taxon>
        <taxon>Poales</taxon>
        <taxon>Poaceae</taxon>
        <taxon>PACMAD clade</taxon>
        <taxon>Panicoideae</taxon>
        <taxon>Panicodae</taxon>
        <taxon>Paniceae</taxon>
        <taxon>Panicinae</taxon>
        <taxon>Panicum</taxon>
        <taxon>Panicum sect. Panicum</taxon>
    </lineage>
</organism>
<evidence type="ECO:0000313" key="3">
    <source>
        <dbReference type="EMBL" id="PAN20993.1"/>
    </source>
</evidence>
<proteinExistence type="predicted"/>
<feature type="domain" description="DUF3615" evidence="2">
    <location>
        <begin position="209"/>
        <end position="305"/>
    </location>
</feature>
<dbReference type="PANTHER" id="PTHR33326">
    <property type="entry name" value="OS05G0543800 PROTEIN"/>
    <property type="match status" value="1"/>
</dbReference>
<dbReference type="Proteomes" id="UP000243499">
    <property type="component" value="Chromosome 3"/>
</dbReference>
<dbReference type="InterPro" id="IPR022059">
    <property type="entry name" value="DUF3615"/>
</dbReference>
<feature type="region of interest" description="Disordered" evidence="1">
    <location>
        <begin position="80"/>
        <end position="121"/>
    </location>
</feature>
<dbReference type="Pfam" id="PF12274">
    <property type="entry name" value="DUF3615"/>
    <property type="match status" value="1"/>
</dbReference>